<gene>
    <name evidence="1" type="ORF">Mal4_47690</name>
</gene>
<evidence type="ECO:0000313" key="2">
    <source>
        <dbReference type="Proteomes" id="UP000320496"/>
    </source>
</evidence>
<dbReference type="RefSeq" id="WP_197443737.1">
    <property type="nucleotide sequence ID" value="NZ_CP036275.1"/>
</dbReference>
<dbReference type="Gene3D" id="3.40.720.10">
    <property type="entry name" value="Alkaline Phosphatase, subunit A"/>
    <property type="match status" value="2"/>
</dbReference>
<dbReference type="EMBL" id="CP036275">
    <property type="protein sequence ID" value="QDU40413.1"/>
    <property type="molecule type" value="Genomic_DNA"/>
</dbReference>
<dbReference type="PANTHER" id="PTHR10151:SF120">
    <property type="entry name" value="BIS(5'-ADENOSYL)-TRIPHOSPHATASE"/>
    <property type="match status" value="1"/>
</dbReference>
<dbReference type="InterPro" id="IPR017850">
    <property type="entry name" value="Alkaline_phosphatase_core_sf"/>
</dbReference>
<organism evidence="1 2">
    <name type="scientific">Maioricimonas rarisocia</name>
    <dbReference type="NCBI Taxonomy" id="2528026"/>
    <lineage>
        <taxon>Bacteria</taxon>
        <taxon>Pseudomonadati</taxon>
        <taxon>Planctomycetota</taxon>
        <taxon>Planctomycetia</taxon>
        <taxon>Planctomycetales</taxon>
        <taxon>Planctomycetaceae</taxon>
        <taxon>Maioricimonas</taxon>
    </lineage>
</organism>
<reference evidence="1 2" key="1">
    <citation type="submission" date="2019-02" db="EMBL/GenBank/DDBJ databases">
        <title>Deep-cultivation of Planctomycetes and their phenomic and genomic characterization uncovers novel biology.</title>
        <authorList>
            <person name="Wiegand S."/>
            <person name="Jogler M."/>
            <person name="Boedeker C."/>
            <person name="Pinto D."/>
            <person name="Vollmers J."/>
            <person name="Rivas-Marin E."/>
            <person name="Kohn T."/>
            <person name="Peeters S.H."/>
            <person name="Heuer A."/>
            <person name="Rast P."/>
            <person name="Oberbeckmann S."/>
            <person name="Bunk B."/>
            <person name="Jeske O."/>
            <person name="Meyerdierks A."/>
            <person name="Storesund J.E."/>
            <person name="Kallscheuer N."/>
            <person name="Luecker S."/>
            <person name="Lage O.M."/>
            <person name="Pohl T."/>
            <person name="Merkel B.J."/>
            <person name="Hornburger P."/>
            <person name="Mueller R.-W."/>
            <person name="Bruemmer F."/>
            <person name="Labrenz M."/>
            <person name="Spormann A.M."/>
            <person name="Op den Camp H."/>
            <person name="Overmann J."/>
            <person name="Amann R."/>
            <person name="Jetten M.S.M."/>
            <person name="Mascher T."/>
            <person name="Medema M.H."/>
            <person name="Devos D.P."/>
            <person name="Kaster A.-K."/>
            <person name="Ovreas L."/>
            <person name="Rohde M."/>
            <person name="Galperin M.Y."/>
            <person name="Jogler C."/>
        </authorList>
    </citation>
    <scope>NUCLEOTIDE SEQUENCE [LARGE SCALE GENOMIC DNA]</scope>
    <source>
        <strain evidence="1 2">Mal4</strain>
    </source>
</reference>
<keyword evidence="2" id="KW-1185">Reference proteome</keyword>
<dbReference type="PANTHER" id="PTHR10151">
    <property type="entry name" value="ECTONUCLEOTIDE PYROPHOSPHATASE/PHOSPHODIESTERASE"/>
    <property type="match status" value="1"/>
</dbReference>
<dbReference type="Proteomes" id="UP000320496">
    <property type="component" value="Chromosome"/>
</dbReference>
<proteinExistence type="predicted"/>
<dbReference type="Pfam" id="PF01663">
    <property type="entry name" value="Phosphodiest"/>
    <property type="match status" value="1"/>
</dbReference>
<dbReference type="AlphaFoldDB" id="A0A517ZD48"/>
<accession>A0A517ZD48</accession>
<dbReference type="SUPFAM" id="SSF53649">
    <property type="entry name" value="Alkaline phosphatase-like"/>
    <property type="match status" value="1"/>
</dbReference>
<name>A0A517ZD48_9PLAN</name>
<protein>
    <submittedName>
        <fullName evidence="1">Type I phosphodiesterase / nucleotide pyrophosphatase</fullName>
    </submittedName>
</protein>
<evidence type="ECO:0000313" key="1">
    <source>
        <dbReference type="EMBL" id="QDU40413.1"/>
    </source>
</evidence>
<dbReference type="InterPro" id="IPR002591">
    <property type="entry name" value="Phosphodiest/P_Trfase"/>
</dbReference>
<sequence length="564" mass="63383">MGTTPPGKLVVIGLDGATFDIIDPLVAQGALPNLARLLETGTSGRLKSTHPPLTPPAWTTFSTGRTPAGHGIFDWTLSPFDVTGPPRFTNFNAVKAATFWEILNDRGLECGVVNLPITYPPKPMKGFLVSGMDTPNEQVTFTYPESLGDELAQNNIDHRSYFSVKDEPTTSMSAMPEQLTSDESGFQTLLEHERTVRDSILYLLRNKPWEVFVGVFMLADKVGHYFWHLRNQDASSAELDPVQRAYQELDSYVGDILETVPDDSHVVVVSDHGFGDSRRAFFINAWLQQEGFLSLKPRTIGLRLRTLGIRRVNRTGRAILQKARLGFLQKLLPAGLLDREYRFPFPRMRQSVDLVDWSRTRAYGASYGVYINVEGRTEHGTVKAGAEYDALRNQIRERLEQLVDPVQGDKPFPKVLLKEEVYSGPHLDEAPDLIFDFDSVASDVIPSCLFRFTRVWGRRQRFGTHHFEGIFLAKGPGVKQGHRLDECHLIDMPPTIFHMLGQPVPRDFDGKVLEEIFQPGVSSSGPEYVDVAARTLDRDEDSETYSDDDADAVARRLRDLGYIE</sequence>
<dbReference type="KEGG" id="mri:Mal4_47690"/>
<dbReference type="GO" id="GO:0016787">
    <property type="term" value="F:hydrolase activity"/>
    <property type="evidence" value="ECO:0007669"/>
    <property type="project" value="UniProtKB-ARBA"/>
</dbReference>